<protein>
    <submittedName>
        <fullName evidence="2">Uncharacterized protein</fullName>
    </submittedName>
</protein>
<reference evidence="2 3" key="1">
    <citation type="journal article" date="2018" name="Sci. Rep.">
        <title>Comparative genomics provides insights into the lifestyle and reveals functional heterogeneity of dark septate endophytic fungi.</title>
        <authorList>
            <person name="Knapp D.G."/>
            <person name="Nemeth J.B."/>
            <person name="Barry K."/>
            <person name="Hainaut M."/>
            <person name="Henrissat B."/>
            <person name="Johnson J."/>
            <person name="Kuo A."/>
            <person name="Lim J.H.P."/>
            <person name="Lipzen A."/>
            <person name="Nolan M."/>
            <person name="Ohm R.A."/>
            <person name="Tamas L."/>
            <person name="Grigoriev I.V."/>
            <person name="Spatafora J.W."/>
            <person name="Nagy L.G."/>
            <person name="Kovacs G.M."/>
        </authorList>
    </citation>
    <scope>NUCLEOTIDE SEQUENCE [LARGE SCALE GENOMIC DNA]</scope>
    <source>
        <strain evidence="2 3">DSE2036</strain>
    </source>
</reference>
<feature type="region of interest" description="Disordered" evidence="1">
    <location>
        <begin position="121"/>
        <end position="153"/>
    </location>
</feature>
<name>A0A2V1DCW9_9PLEO</name>
<dbReference type="OrthoDB" id="3792715at2759"/>
<feature type="compositionally biased region" description="Pro residues" evidence="1">
    <location>
        <begin position="142"/>
        <end position="153"/>
    </location>
</feature>
<dbReference type="AlphaFoldDB" id="A0A2V1DCW9"/>
<feature type="region of interest" description="Disordered" evidence="1">
    <location>
        <begin position="1"/>
        <end position="78"/>
    </location>
</feature>
<accession>A0A2V1DCW9</accession>
<dbReference type="EMBL" id="KZ805478">
    <property type="protein sequence ID" value="PVH95987.1"/>
    <property type="molecule type" value="Genomic_DNA"/>
</dbReference>
<feature type="compositionally biased region" description="Polar residues" evidence="1">
    <location>
        <begin position="121"/>
        <end position="139"/>
    </location>
</feature>
<gene>
    <name evidence="2" type="ORF">DM02DRAFT_659645</name>
</gene>
<dbReference type="Proteomes" id="UP000244855">
    <property type="component" value="Unassembled WGS sequence"/>
</dbReference>
<proteinExistence type="predicted"/>
<organism evidence="2 3">
    <name type="scientific">Periconia macrospinosa</name>
    <dbReference type="NCBI Taxonomy" id="97972"/>
    <lineage>
        <taxon>Eukaryota</taxon>
        <taxon>Fungi</taxon>
        <taxon>Dikarya</taxon>
        <taxon>Ascomycota</taxon>
        <taxon>Pezizomycotina</taxon>
        <taxon>Dothideomycetes</taxon>
        <taxon>Pleosporomycetidae</taxon>
        <taxon>Pleosporales</taxon>
        <taxon>Massarineae</taxon>
        <taxon>Periconiaceae</taxon>
        <taxon>Periconia</taxon>
    </lineage>
</organism>
<evidence type="ECO:0000313" key="3">
    <source>
        <dbReference type="Proteomes" id="UP000244855"/>
    </source>
</evidence>
<feature type="compositionally biased region" description="Basic residues" evidence="1">
    <location>
        <begin position="13"/>
        <end position="27"/>
    </location>
</feature>
<evidence type="ECO:0000313" key="2">
    <source>
        <dbReference type="EMBL" id="PVH95987.1"/>
    </source>
</evidence>
<keyword evidence="3" id="KW-1185">Reference proteome</keyword>
<sequence length="235" mass="25408">MPLDRDGLSFRMSPKKLRQAFHPLRPKRPADDQTLDFDQSPLLPGADNSDGLPTATHTVPSVESQAIVDPPPSVDPPTFVEPPAFIEPQVIVEPPTILEHQAYAGLSSSYTAGQPSSAHAATASQISFTPTSSSAQQEPVGSFPPVPNHPVPWPSEVATNTSTMWLLPPYTDQSSAIASLLRTEIQSHNITKEMLHNTEQRRLDAVGRCGRLEADVNVLNIAYTKASTSLQKCAE</sequence>
<feature type="compositionally biased region" description="Polar residues" evidence="1">
    <location>
        <begin position="55"/>
        <end position="64"/>
    </location>
</feature>
<evidence type="ECO:0000256" key="1">
    <source>
        <dbReference type="SAM" id="MobiDB-lite"/>
    </source>
</evidence>
<feature type="non-terminal residue" evidence="2">
    <location>
        <position position="235"/>
    </location>
</feature>